<keyword evidence="2" id="KW-0812">Transmembrane</keyword>
<feature type="transmembrane region" description="Helical" evidence="2">
    <location>
        <begin position="47"/>
        <end position="64"/>
    </location>
</feature>
<evidence type="ECO:0000313" key="4">
    <source>
        <dbReference type="Proteomes" id="UP000499080"/>
    </source>
</evidence>
<comment type="caution">
    <text evidence="3">The sequence shown here is derived from an EMBL/GenBank/DDBJ whole genome shotgun (WGS) entry which is preliminary data.</text>
</comment>
<feature type="region of interest" description="Disordered" evidence="1">
    <location>
        <begin position="138"/>
        <end position="180"/>
    </location>
</feature>
<keyword evidence="2" id="KW-0472">Membrane</keyword>
<dbReference type="EMBL" id="BGPR01008213">
    <property type="protein sequence ID" value="GBN32268.1"/>
    <property type="molecule type" value="Genomic_DNA"/>
</dbReference>
<gene>
    <name evidence="3" type="ORF">AVEN_246157_1</name>
</gene>
<keyword evidence="2" id="KW-1133">Transmembrane helix</keyword>
<dbReference type="Proteomes" id="UP000499080">
    <property type="component" value="Unassembled WGS sequence"/>
</dbReference>
<keyword evidence="4" id="KW-1185">Reference proteome</keyword>
<feature type="compositionally biased region" description="Low complexity" evidence="1">
    <location>
        <begin position="152"/>
        <end position="165"/>
    </location>
</feature>
<dbReference type="OrthoDB" id="6452427at2759"/>
<organism evidence="3 4">
    <name type="scientific">Araneus ventricosus</name>
    <name type="common">Orbweaver spider</name>
    <name type="synonym">Epeira ventricosa</name>
    <dbReference type="NCBI Taxonomy" id="182803"/>
    <lineage>
        <taxon>Eukaryota</taxon>
        <taxon>Metazoa</taxon>
        <taxon>Ecdysozoa</taxon>
        <taxon>Arthropoda</taxon>
        <taxon>Chelicerata</taxon>
        <taxon>Arachnida</taxon>
        <taxon>Araneae</taxon>
        <taxon>Araneomorphae</taxon>
        <taxon>Entelegynae</taxon>
        <taxon>Araneoidea</taxon>
        <taxon>Araneidae</taxon>
        <taxon>Araneus</taxon>
    </lineage>
</organism>
<evidence type="ECO:0000313" key="3">
    <source>
        <dbReference type="EMBL" id="GBN32268.1"/>
    </source>
</evidence>
<dbReference type="AlphaFoldDB" id="A0A4Y2MYR9"/>
<evidence type="ECO:0000256" key="1">
    <source>
        <dbReference type="SAM" id="MobiDB-lite"/>
    </source>
</evidence>
<feature type="transmembrane region" description="Helical" evidence="2">
    <location>
        <begin position="70"/>
        <end position="88"/>
    </location>
</feature>
<name>A0A4Y2MYR9_ARAVE</name>
<evidence type="ECO:0000256" key="2">
    <source>
        <dbReference type="SAM" id="Phobius"/>
    </source>
</evidence>
<reference evidence="3 4" key="1">
    <citation type="journal article" date="2019" name="Sci. Rep.">
        <title>Orb-weaving spider Araneus ventricosus genome elucidates the spidroin gene catalogue.</title>
        <authorList>
            <person name="Kono N."/>
            <person name="Nakamura H."/>
            <person name="Ohtoshi R."/>
            <person name="Moran D.A.P."/>
            <person name="Shinohara A."/>
            <person name="Yoshida Y."/>
            <person name="Fujiwara M."/>
            <person name="Mori M."/>
            <person name="Tomita M."/>
            <person name="Arakawa K."/>
        </authorList>
    </citation>
    <scope>NUCLEOTIDE SEQUENCE [LARGE SCALE GENOMIC DNA]</scope>
</reference>
<sequence length="180" mass="20361">MDRAAEFLNSWVVPTSLRGTVRNYLISRRSGYQEIGAEPETSCWIKLTIYLGSAVAITLSMVAFAYGYVIIPTISTLVAVVCSALFWFRNSAVWGRLLEWSRTVFCLPCNYFTRRVLPEVEIRYERRLRQLPFGRSVEVQTDGAEEQSEARSPSPESSIDSESSITIGPKPIRLKNVTEI</sequence>
<proteinExistence type="predicted"/>
<accession>A0A4Y2MYR9</accession>
<protein>
    <submittedName>
        <fullName evidence="3">Uncharacterized protein</fullName>
    </submittedName>
</protein>